<organism evidence="1 2">
    <name type="scientific">Acropora cervicornis</name>
    <name type="common">Staghorn coral</name>
    <dbReference type="NCBI Taxonomy" id="6130"/>
    <lineage>
        <taxon>Eukaryota</taxon>
        <taxon>Metazoa</taxon>
        <taxon>Cnidaria</taxon>
        <taxon>Anthozoa</taxon>
        <taxon>Hexacorallia</taxon>
        <taxon>Scleractinia</taxon>
        <taxon>Astrocoeniina</taxon>
        <taxon>Acroporidae</taxon>
        <taxon>Acropora</taxon>
    </lineage>
</organism>
<reference evidence="1" key="1">
    <citation type="journal article" date="2023" name="G3 (Bethesda)">
        <title>Whole genome assembly and annotation of the endangered Caribbean coral Acropora cervicornis.</title>
        <authorList>
            <person name="Selwyn J.D."/>
            <person name="Vollmer S.V."/>
        </authorList>
    </citation>
    <scope>NUCLEOTIDE SEQUENCE</scope>
    <source>
        <strain evidence="1">K2</strain>
    </source>
</reference>
<dbReference type="EMBL" id="JARQWQ010000039">
    <property type="protein sequence ID" value="KAK2559588.1"/>
    <property type="molecule type" value="Genomic_DNA"/>
</dbReference>
<gene>
    <name evidence="1" type="ORF">P5673_017659</name>
</gene>
<accession>A0AAD9QE30</accession>
<evidence type="ECO:0000313" key="2">
    <source>
        <dbReference type="Proteomes" id="UP001249851"/>
    </source>
</evidence>
<comment type="caution">
    <text evidence="1">The sequence shown here is derived from an EMBL/GenBank/DDBJ whole genome shotgun (WGS) entry which is preliminary data.</text>
</comment>
<dbReference type="Proteomes" id="UP001249851">
    <property type="component" value="Unassembled WGS sequence"/>
</dbReference>
<sequence length="65" mass="7641">MMKTCELLSLIAEIGGFCRHKIQCRLQTFCELTFHNITVPLKIEIGQQLRMLFCSQFLEVNTRQH</sequence>
<dbReference type="AlphaFoldDB" id="A0AAD9QE30"/>
<name>A0AAD9QE30_ACRCE</name>
<proteinExistence type="predicted"/>
<keyword evidence="2" id="KW-1185">Reference proteome</keyword>
<evidence type="ECO:0000313" key="1">
    <source>
        <dbReference type="EMBL" id="KAK2559588.1"/>
    </source>
</evidence>
<protein>
    <submittedName>
        <fullName evidence="1">Uncharacterized protein</fullName>
    </submittedName>
</protein>
<reference evidence="1" key="2">
    <citation type="journal article" date="2023" name="Science">
        <title>Genomic signatures of disease resistance in endangered staghorn corals.</title>
        <authorList>
            <person name="Vollmer S.V."/>
            <person name="Selwyn J.D."/>
            <person name="Despard B.A."/>
            <person name="Roesel C.L."/>
        </authorList>
    </citation>
    <scope>NUCLEOTIDE SEQUENCE</scope>
    <source>
        <strain evidence="1">K2</strain>
    </source>
</reference>